<evidence type="ECO:0000256" key="3">
    <source>
        <dbReference type="ARBA" id="ARBA00022475"/>
    </source>
</evidence>
<dbReference type="PROSITE" id="PS51123">
    <property type="entry name" value="OMPA_2"/>
    <property type="match status" value="1"/>
</dbReference>
<evidence type="ECO:0000256" key="5">
    <source>
        <dbReference type="ARBA" id="ARBA00022989"/>
    </source>
</evidence>
<dbReference type="CDD" id="cd07185">
    <property type="entry name" value="OmpA_C-like"/>
    <property type="match status" value="1"/>
</dbReference>
<dbReference type="InterPro" id="IPR050330">
    <property type="entry name" value="Bact_OuterMem_StrucFunc"/>
</dbReference>
<evidence type="ECO:0000256" key="6">
    <source>
        <dbReference type="ARBA" id="ARBA00023136"/>
    </source>
</evidence>
<evidence type="ECO:0000256" key="2">
    <source>
        <dbReference type="ARBA" id="ARBA00008914"/>
    </source>
</evidence>
<reference evidence="10" key="1">
    <citation type="journal article" date="2020" name="mSystems">
        <title>Genome- and Community-Level Interaction Insights into Carbon Utilization and Element Cycling Functions of Hydrothermarchaeota in Hydrothermal Sediment.</title>
        <authorList>
            <person name="Zhou Z."/>
            <person name="Liu Y."/>
            <person name="Xu W."/>
            <person name="Pan J."/>
            <person name="Luo Z.H."/>
            <person name="Li M."/>
        </authorList>
    </citation>
    <scope>NUCLEOTIDE SEQUENCE [LARGE SCALE GENOMIC DNA]</scope>
    <source>
        <strain evidence="10">SpSt-767</strain>
    </source>
</reference>
<comment type="caution">
    <text evidence="10">The sequence shown here is derived from an EMBL/GenBank/DDBJ whole genome shotgun (WGS) entry which is preliminary data.</text>
</comment>
<comment type="similarity">
    <text evidence="2">Belongs to the MotB family.</text>
</comment>
<feature type="domain" description="OmpA-like" evidence="9">
    <location>
        <begin position="125"/>
        <end position="246"/>
    </location>
</feature>
<gene>
    <name evidence="10" type="ORF">ENV52_03840</name>
</gene>
<evidence type="ECO:0000256" key="8">
    <source>
        <dbReference type="SAM" id="Phobius"/>
    </source>
</evidence>
<evidence type="ECO:0000313" key="10">
    <source>
        <dbReference type="EMBL" id="HHS28818.1"/>
    </source>
</evidence>
<evidence type="ECO:0000256" key="4">
    <source>
        <dbReference type="ARBA" id="ARBA00022692"/>
    </source>
</evidence>
<sequence>MRRPRSAPTDSSGPSRERWLVSYADYVTLLLAFFVTIYAISRMDNAKLVQAQDSIHRALNAPVFLGGFPVEPGIGTHTAPGIKGDLPAASLSVSPQTQIEEVSRLVQESLRDTANFQDIRLMITGRGLVIHLPEFLFFATGEARIRPEAEPLLNRLAEILQKIPNQVMVEGHTDNRPINTPQFPSNWELSVHRATNILRYLVEKDHLDPARFAAAGYGEFAPIAGNNEEAGRRLNRRVDIVIKPLLRSSGPGL</sequence>
<dbReference type="PANTHER" id="PTHR30329">
    <property type="entry name" value="STATOR ELEMENT OF FLAGELLAR MOTOR COMPLEX"/>
    <property type="match status" value="1"/>
</dbReference>
<dbReference type="PANTHER" id="PTHR30329:SF21">
    <property type="entry name" value="LIPOPROTEIN YIAD-RELATED"/>
    <property type="match status" value="1"/>
</dbReference>
<dbReference type="AlphaFoldDB" id="A0A7V6A2G1"/>
<dbReference type="EMBL" id="DTGR01000056">
    <property type="protein sequence ID" value="HHS28818.1"/>
    <property type="molecule type" value="Genomic_DNA"/>
</dbReference>
<evidence type="ECO:0000256" key="7">
    <source>
        <dbReference type="PROSITE-ProRule" id="PRU00473"/>
    </source>
</evidence>
<proteinExistence type="inferred from homology"/>
<dbReference type="GO" id="GO:0005886">
    <property type="term" value="C:plasma membrane"/>
    <property type="evidence" value="ECO:0007669"/>
    <property type="project" value="UniProtKB-SubCell"/>
</dbReference>
<accession>A0A7V6A2G1</accession>
<protein>
    <recommendedName>
        <fullName evidence="9">OmpA-like domain-containing protein</fullName>
    </recommendedName>
</protein>
<dbReference type="Gene3D" id="3.30.1330.60">
    <property type="entry name" value="OmpA-like domain"/>
    <property type="match status" value="1"/>
</dbReference>
<dbReference type="InterPro" id="IPR006665">
    <property type="entry name" value="OmpA-like"/>
</dbReference>
<dbReference type="Pfam" id="PF00691">
    <property type="entry name" value="OmpA"/>
    <property type="match status" value="1"/>
</dbReference>
<keyword evidence="4 8" id="KW-0812">Transmembrane</keyword>
<dbReference type="InterPro" id="IPR036737">
    <property type="entry name" value="OmpA-like_sf"/>
</dbReference>
<name>A0A7V6A2G1_9BACT</name>
<dbReference type="Pfam" id="PF13677">
    <property type="entry name" value="MotB_plug"/>
    <property type="match status" value="1"/>
</dbReference>
<evidence type="ECO:0000259" key="9">
    <source>
        <dbReference type="PROSITE" id="PS51123"/>
    </source>
</evidence>
<keyword evidence="3" id="KW-1003">Cell membrane</keyword>
<keyword evidence="5 8" id="KW-1133">Transmembrane helix</keyword>
<dbReference type="SUPFAM" id="SSF103088">
    <property type="entry name" value="OmpA-like"/>
    <property type="match status" value="1"/>
</dbReference>
<comment type="subcellular location">
    <subcellularLocation>
        <location evidence="1">Cell membrane</location>
        <topology evidence="1">Single-pass membrane protein</topology>
    </subcellularLocation>
</comment>
<feature type="transmembrane region" description="Helical" evidence="8">
    <location>
        <begin position="20"/>
        <end position="40"/>
    </location>
</feature>
<keyword evidence="6 7" id="KW-0472">Membrane</keyword>
<dbReference type="InterPro" id="IPR025713">
    <property type="entry name" value="MotB-like_N_dom"/>
</dbReference>
<evidence type="ECO:0000256" key="1">
    <source>
        <dbReference type="ARBA" id="ARBA00004162"/>
    </source>
</evidence>
<organism evidence="10">
    <name type="scientific">Desulfobacca acetoxidans</name>
    <dbReference type="NCBI Taxonomy" id="60893"/>
    <lineage>
        <taxon>Bacteria</taxon>
        <taxon>Pseudomonadati</taxon>
        <taxon>Thermodesulfobacteriota</taxon>
        <taxon>Desulfobaccia</taxon>
        <taxon>Desulfobaccales</taxon>
        <taxon>Desulfobaccaceae</taxon>
        <taxon>Desulfobacca</taxon>
    </lineage>
</organism>